<dbReference type="InterPro" id="IPR045054">
    <property type="entry name" value="P4HA-like"/>
</dbReference>
<dbReference type="EMBL" id="JAXOVC010000016">
    <property type="protein sequence ID" value="KAK4493615.1"/>
    <property type="molecule type" value="Genomic_DNA"/>
</dbReference>
<name>A0ABR0DX80_ZASCE</name>
<dbReference type="Pfam" id="PF13640">
    <property type="entry name" value="2OG-FeII_Oxy_3"/>
    <property type="match status" value="1"/>
</dbReference>
<dbReference type="Gene3D" id="2.60.120.620">
    <property type="entry name" value="q2cbj1_9rhob like domain"/>
    <property type="match status" value="1"/>
</dbReference>
<accession>A0ABR0DX80</accession>
<evidence type="ECO:0000313" key="5">
    <source>
        <dbReference type="Proteomes" id="UP001305779"/>
    </source>
</evidence>
<sequence length="149" mass="16925">MESIVQTVLARAAEFQGFLPIEDLDMQITAYQSGQQYVPHYDWFLEPGRTTNRLSTFFAILDADCQDCGTQFPNVYVDWSERDPRWCEYVDCSKEVLTTKIVAGSALYWRNLDSNGQGRRDTLHAGLPVLNGSKIGLNIWTDTIVPLLD</sequence>
<proteinExistence type="predicted"/>
<dbReference type="Proteomes" id="UP001305779">
    <property type="component" value="Unassembled WGS sequence"/>
</dbReference>
<keyword evidence="5" id="KW-1185">Reference proteome</keyword>
<feature type="domain" description="Prolyl 4-hydroxylase alpha subunit Fe(2+) 2OG dioxygenase" evidence="3">
    <location>
        <begin position="26"/>
        <end position="141"/>
    </location>
</feature>
<reference evidence="4 5" key="1">
    <citation type="journal article" date="2023" name="G3 (Bethesda)">
        <title>A chromosome-level genome assembly of Zasmidium syzygii isolated from banana leaves.</title>
        <authorList>
            <person name="van Westerhoven A.C."/>
            <person name="Mehrabi R."/>
            <person name="Talebi R."/>
            <person name="Steentjes M.B.F."/>
            <person name="Corcolon B."/>
            <person name="Chong P.A."/>
            <person name="Kema G.H.J."/>
            <person name="Seidl M.F."/>
        </authorList>
    </citation>
    <scope>NUCLEOTIDE SEQUENCE [LARGE SCALE GENOMIC DNA]</scope>
    <source>
        <strain evidence="4 5">P124</strain>
    </source>
</reference>
<protein>
    <recommendedName>
        <fullName evidence="3">Prolyl 4-hydroxylase alpha subunit Fe(2+) 2OG dioxygenase domain-containing protein</fullName>
    </recommendedName>
</protein>
<evidence type="ECO:0000259" key="3">
    <source>
        <dbReference type="Pfam" id="PF13640"/>
    </source>
</evidence>
<dbReference type="PANTHER" id="PTHR10869">
    <property type="entry name" value="PROLYL 4-HYDROXYLASE ALPHA SUBUNIT"/>
    <property type="match status" value="1"/>
</dbReference>
<comment type="caution">
    <text evidence="4">The sequence shown here is derived from an EMBL/GenBank/DDBJ whole genome shotgun (WGS) entry which is preliminary data.</text>
</comment>
<organism evidence="4 5">
    <name type="scientific">Zasmidium cellare</name>
    <name type="common">Wine cellar mold</name>
    <name type="synonym">Racodium cellare</name>
    <dbReference type="NCBI Taxonomy" id="395010"/>
    <lineage>
        <taxon>Eukaryota</taxon>
        <taxon>Fungi</taxon>
        <taxon>Dikarya</taxon>
        <taxon>Ascomycota</taxon>
        <taxon>Pezizomycotina</taxon>
        <taxon>Dothideomycetes</taxon>
        <taxon>Dothideomycetidae</taxon>
        <taxon>Mycosphaerellales</taxon>
        <taxon>Mycosphaerellaceae</taxon>
        <taxon>Zasmidium</taxon>
    </lineage>
</organism>
<keyword evidence="1" id="KW-0479">Metal-binding</keyword>
<dbReference type="PANTHER" id="PTHR10869:SF242">
    <property type="entry name" value="PROLYL 4-HYDROXYLASE ALPHA SUBUNIT DOMAIN-CONTAINING PROTEIN"/>
    <property type="match status" value="1"/>
</dbReference>
<dbReference type="InterPro" id="IPR044862">
    <property type="entry name" value="Pro_4_hyd_alph_FE2OG_OXY"/>
</dbReference>
<gene>
    <name evidence="4" type="ORF">PRZ48_015282</name>
</gene>
<keyword evidence="2" id="KW-0408">Iron</keyword>
<evidence type="ECO:0000256" key="2">
    <source>
        <dbReference type="ARBA" id="ARBA00023004"/>
    </source>
</evidence>
<evidence type="ECO:0000313" key="4">
    <source>
        <dbReference type="EMBL" id="KAK4493615.1"/>
    </source>
</evidence>
<evidence type="ECO:0000256" key="1">
    <source>
        <dbReference type="ARBA" id="ARBA00022723"/>
    </source>
</evidence>